<dbReference type="InterPro" id="IPR056862">
    <property type="entry name" value="VWA7_N"/>
</dbReference>
<evidence type="ECO:0000313" key="2">
    <source>
        <dbReference type="EMBL" id="KAK7079817.1"/>
    </source>
</evidence>
<dbReference type="PANTHER" id="PTHR14905:SF7">
    <property type="entry name" value="VON WILLEBRAND FACTOR A DOMAIN-CONTAINING PROTEIN 7"/>
    <property type="match status" value="1"/>
</dbReference>
<feature type="domain" description="VWA7 N-terminal" evidence="1">
    <location>
        <begin position="2"/>
        <end position="164"/>
    </location>
</feature>
<dbReference type="Proteomes" id="UP001381693">
    <property type="component" value="Unassembled WGS sequence"/>
</dbReference>
<accession>A0AAN8XAT2</accession>
<proteinExistence type="predicted"/>
<reference evidence="2 3" key="1">
    <citation type="submission" date="2023-11" db="EMBL/GenBank/DDBJ databases">
        <title>Halocaridina rubra genome assembly.</title>
        <authorList>
            <person name="Smith C."/>
        </authorList>
    </citation>
    <scope>NUCLEOTIDE SEQUENCE [LARGE SCALE GENOMIC DNA]</scope>
    <source>
        <strain evidence="2">EP-1</strain>
        <tissue evidence="2">Whole</tissue>
    </source>
</reference>
<dbReference type="EMBL" id="JAXCGZ010006369">
    <property type="protein sequence ID" value="KAK7079817.1"/>
    <property type="molecule type" value="Genomic_DNA"/>
</dbReference>
<evidence type="ECO:0000313" key="3">
    <source>
        <dbReference type="Proteomes" id="UP001381693"/>
    </source>
</evidence>
<dbReference type="AlphaFoldDB" id="A0AAN8XAT2"/>
<dbReference type="PANTHER" id="PTHR14905">
    <property type="entry name" value="NG37"/>
    <property type="match status" value="1"/>
</dbReference>
<comment type="caution">
    <text evidence="2">The sequence shown here is derived from an EMBL/GenBank/DDBJ whole genome shotgun (WGS) entry which is preliminary data.</text>
</comment>
<dbReference type="InterPro" id="IPR052577">
    <property type="entry name" value="VWA7"/>
</dbReference>
<gene>
    <name evidence="2" type="ORF">SK128_002466</name>
</gene>
<sequence length="164" mass="17714">MEAEKIEEGHILLQGRYKQLTSTILSDEAYPFARELLGTSLNTIQDFYSQTTWLELGNTEILKELGFPGQTIPEVVGPGDAICSDCSNPQGECFDNVIPGSKLSSGYYEYDVPGSAIFVIPKPDNAGKCGHGGIMDDGVAKKAVGGISKETSSPCFSPHHYLHK</sequence>
<name>A0AAN8XAT2_HALRR</name>
<dbReference type="Pfam" id="PF25107">
    <property type="entry name" value="VWA7_N"/>
    <property type="match status" value="1"/>
</dbReference>
<organism evidence="2 3">
    <name type="scientific">Halocaridina rubra</name>
    <name type="common">Hawaiian red shrimp</name>
    <dbReference type="NCBI Taxonomy" id="373956"/>
    <lineage>
        <taxon>Eukaryota</taxon>
        <taxon>Metazoa</taxon>
        <taxon>Ecdysozoa</taxon>
        <taxon>Arthropoda</taxon>
        <taxon>Crustacea</taxon>
        <taxon>Multicrustacea</taxon>
        <taxon>Malacostraca</taxon>
        <taxon>Eumalacostraca</taxon>
        <taxon>Eucarida</taxon>
        <taxon>Decapoda</taxon>
        <taxon>Pleocyemata</taxon>
        <taxon>Caridea</taxon>
        <taxon>Atyoidea</taxon>
        <taxon>Atyidae</taxon>
        <taxon>Halocaridina</taxon>
    </lineage>
</organism>
<evidence type="ECO:0000259" key="1">
    <source>
        <dbReference type="Pfam" id="PF25107"/>
    </source>
</evidence>
<protein>
    <recommendedName>
        <fullName evidence="1">VWA7 N-terminal domain-containing protein</fullName>
    </recommendedName>
</protein>
<keyword evidence="3" id="KW-1185">Reference proteome</keyword>